<reference evidence="2 3" key="1">
    <citation type="journal article" date="2015" name="Genome Announc.">
        <title>Draft Genome Sequence of Cyanobacterium Hassallia byssoidea Strain VB512170, Isolated from Monuments in India.</title>
        <authorList>
            <person name="Singh D."/>
            <person name="Chandrababunaidu M.M."/>
            <person name="Panda A."/>
            <person name="Sen D."/>
            <person name="Bhattacharyya S."/>
            <person name="Adhikary S.P."/>
            <person name="Tripathy S."/>
        </authorList>
    </citation>
    <scope>NUCLEOTIDE SEQUENCE [LARGE SCALE GENOMIC DNA]</scope>
    <source>
        <strain evidence="2 3">VB512170</strain>
    </source>
</reference>
<gene>
    <name evidence="2" type="ORF">PI95_025080</name>
</gene>
<accession>A0A846HEE4</accession>
<keyword evidence="1" id="KW-0472">Membrane</keyword>
<sequence length="96" mass="10531">MNELNNMTNSPLTTFFLISGIVFLTISVIGQSKLFFAEINPGCFGRFLALIIGIFSLICAVFIGVFPLESVDLVKNYLAQQLQQNISSINQLLLGS</sequence>
<evidence type="ECO:0000256" key="1">
    <source>
        <dbReference type="SAM" id="Phobius"/>
    </source>
</evidence>
<keyword evidence="3" id="KW-1185">Reference proteome</keyword>
<dbReference type="EMBL" id="JTCM02000080">
    <property type="protein sequence ID" value="NEU75742.1"/>
    <property type="molecule type" value="Genomic_DNA"/>
</dbReference>
<keyword evidence="1" id="KW-0812">Transmembrane</keyword>
<comment type="caution">
    <text evidence="2">The sequence shown here is derived from an EMBL/GenBank/DDBJ whole genome shotgun (WGS) entry which is preliminary data.</text>
</comment>
<protein>
    <submittedName>
        <fullName evidence="2">Uncharacterized protein</fullName>
    </submittedName>
</protein>
<name>A0A846HEE4_9CYAN</name>
<evidence type="ECO:0000313" key="3">
    <source>
        <dbReference type="Proteomes" id="UP000031549"/>
    </source>
</evidence>
<organism evidence="2 3">
    <name type="scientific">Hassallia byssoidea VB512170</name>
    <dbReference type="NCBI Taxonomy" id="1304833"/>
    <lineage>
        <taxon>Bacteria</taxon>
        <taxon>Bacillati</taxon>
        <taxon>Cyanobacteriota</taxon>
        <taxon>Cyanophyceae</taxon>
        <taxon>Nostocales</taxon>
        <taxon>Tolypothrichaceae</taxon>
        <taxon>Hassallia</taxon>
    </lineage>
</organism>
<proteinExistence type="predicted"/>
<evidence type="ECO:0000313" key="2">
    <source>
        <dbReference type="EMBL" id="NEU75742.1"/>
    </source>
</evidence>
<keyword evidence="1" id="KW-1133">Transmembrane helix</keyword>
<dbReference type="Proteomes" id="UP000031549">
    <property type="component" value="Unassembled WGS sequence"/>
</dbReference>
<feature type="transmembrane region" description="Helical" evidence="1">
    <location>
        <begin position="47"/>
        <end position="68"/>
    </location>
</feature>
<dbReference type="AlphaFoldDB" id="A0A846HEE4"/>
<feature type="transmembrane region" description="Helical" evidence="1">
    <location>
        <begin position="12"/>
        <end position="35"/>
    </location>
</feature>